<dbReference type="Pfam" id="PF06585">
    <property type="entry name" value="JHBP"/>
    <property type="match status" value="1"/>
</dbReference>
<dbReference type="Gene3D" id="3.15.10.50">
    <property type="match status" value="1"/>
</dbReference>
<feature type="signal peptide" evidence="1">
    <location>
        <begin position="1"/>
        <end position="31"/>
    </location>
</feature>
<dbReference type="Gene3D" id="3.15.10.30">
    <property type="entry name" value="Haemolymph juvenile hormone binding protein"/>
    <property type="match status" value="1"/>
</dbReference>
<feature type="chain" id="PRO_5014727452" evidence="1">
    <location>
        <begin position="32"/>
        <end position="457"/>
    </location>
</feature>
<dbReference type="InterPro" id="IPR010562">
    <property type="entry name" value="Haemolymph_juvenile_hormone-bd"/>
</dbReference>
<accession>A0A2M4AV33</accession>
<dbReference type="InterPro" id="IPR038606">
    <property type="entry name" value="To_sf"/>
</dbReference>
<reference evidence="2" key="1">
    <citation type="submission" date="2018-01" db="EMBL/GenBank/DDBJ databases">
        <title>An insight into the sialome of Amazonian anophelines.</title>
        <authorList>
            <person name="Ribeiro J.M."/>
            <person name="Scarpassa V."/>
            <person name="Calvo E."/>
        </authorList>
    </citation>
    <scope>NUCLEOTIDE SEQUENCE</scope>
    <source>
        <tissue evidence="2">Salivary glands</tissue>
    </source>
</reference>
<dbReference type="InterPro" id="IPR038602">
    <property type="entry name" value="Mite_allergen_7_sf"/>
</dbReference>
<evidence type="ECO:0000313" key="2">
    <source>
        <dbReference type="EMBL" id="MBW44630.1"/>
    </source>
</evidence>
<dbReference type="Pfam" id="PF16984">
    <property type="entry name" value="Grp7_allergen"/>
    <property type="match status" value="1"/>
</dbReference>
<proteinExistence type="predicted"/>
<dbReference type="PANTHER" id="PTHR11008:SF13">
    <property type="entry name" value="FI04421P"/>
    <property type="match status" value="1"/>
</dbReference>
<dbReference type="SMART" id="SM00700">
    <property type="entry name" value="JHBP"/>
    <property type="match status" value="1"/>
</dbReference>
<protein>
    <submittedName>
        <fullName evidence="2">Putative hemolymph juvenile hormone binding protein</fullName>
    </submittedName>
</protein>
<dbReference type="PANTHER" id="PTHR11008">
    <property type="entry name" value="PROTEIN TAKEOUT-LIKE PROTEIN"/>
    <property type="match status" value="1"/>
</dbReference>
<organism evidence="2">
    <name type="scientific">Anopheles triannulatus</name>
    <dbReference type="NCBI Taxonomy" id="58253"/>
    <lineage>
        <taxon>Eukaryota</taxon>
        <taxon>Metazoa</taxon>
        <taxon>Ecdysozoa</taxon>
        <taxon>Arthropoda</taxon>
        <taxon>Hexapoda</taxon>
        <taxon>Insecta</taxon>
        <taxon>Pterygota</taxon>
        <taxon>Neoptera</taxon>
        <taxon>Endopterygota</taxon>
        <taxon>Diptera</taxon>
        <taxon>Nematocera</taxon>
        <taxon>Culicoidea</taxon>
        <taxon>Culicidae</taxon>
        <taxon>Anophelinae</taxon>
        <taxon>Anopheles</taxon>
    </lineage>
</organism>
<sequence>MRTCEARFTMARPLIVLLSFNLVLLISSVAGVAKSVSDRARRQAAGEALLSEQLFAIIDHYKEDNPRGLPGATIPDPMHIPDIRQSVSIATIYMTKMKVFGMAQFEIRYFHTELNSMAIQSQIAIAKIEVKGNYTMNALFNRADGPFTVIMKNVLTKANVTLAVDREGQLHTDNIELDISFEDMAMDFQNLGFMGSIFQSVVNSASNLVYDTIKPYMLSEAYSKIREEVDGRMRAIAEARDFALPNSITPLDMAIGELRGVVRAKGLDPFLVPDYNNTAGIFAMRTLHTWLKGGSSFYRYGDISVTMENNTATVGLHVATQRLTGSTHWEISVGRGLLSRMGRAQFTVEYIRVGVQIMQPLDLRRKIQLKDIQLELGNIQVRCDGAGTLDYLVEAVVNVLPNLLRYQIMDAIENPLRMRIQEKLDCINTEWMVRKYAVEFEQHGMNMTLQDFELCHS</sequence>
<dbReference type="EMBL" id="GGFK01011309">
    <property type="protein sequence ID" value="MBW44630.1"/>
    <property type="molecule type" value="Transcribed_RNA"/>
</dbReference>
<dbReference type="InterPro" id="IPR020234">
    <property type="entry name" value="Mite_allergen_group-7"/>
</dbReference>
<keyword evidence="1" id="KW-0732">Signal</keyword>
<evidence type="ECO:0000256" key="1">
    <source>
        <dbReference type="SAM" id="SignalP"/>
    </source>
</evidence>
<name>A0A2M4AV33_9DIPT</name>
<dbReference type="AlphaFoldDB" id="A0A2M4AV33"/>